<accession>A0A2T9YW91</accession>
<dbReference type="Proteomes" id="UP000245383">
    <property type="component" value="Unassembled WGS sequence"/>
</dbReference>
<name>A0A2T9YW91_9FUNG</name>
<dbReference type="STRING" id="133385.A0A2T9YW91"/>
<gene>
    <name evidence="3" type="ORF">BB561_001058</name>
</gene>
<dbReference type="OrthoDB" id="5399569at2759"/>
<dbReference type="Gene3D" id="1.10.3660.10">
    <property type="entry name" value="6-phosphogluconate dehydrogenase C-terminal like domain"/>
    <property type="match status" value="2"/>
</dbReference>
<dbReference type="PANTHER" id="PTHR21363">
    <property type="entry name" value="PREPHENATE DEHYDROGENASE"/>
    <property type="match status" value="1"/>
</dbReference>
<dbReference type="AlphaFoldDB" id="A0A2T9YW91"/>
<evidence type="ECO:0000256" key="1">
    <source>
        <dbReference type="ARBA" id="ARBA00023002"/>
    </source>
</evidence>
<dbReference type="GO" id="GO:0004665">
    <property type="term" value="F:prephenate dehydrogenase (NADP+) activity"/>
    <property type="evidence" value="ECO:0007669"/>
    <property type="project" value="InterPro"/>
</dbReference>
<dbReference type="PROSITE" id="PS51176">
    <property type="entry name" value="PDH_ADH"/>
    <property type="match status" value="1"/>
</dbReference>
<keyword evidence="4" id="KW-1185">Reference proteome</keyword>
<evidence type="ECO:0000313" key="3">
    <source>
        <dbReference type="EMBL" id="PVU96595.1"/>
    </source>
</evidence>
<sequence>MTEPSSNLEVGIIGAGDMGLLYAKKFSAAGYRVNICDKPDNFDNIKAKVSGVNETNKSKLVFALEDGFAVSRRSDYIIYSVEAFNIMNVIKLFGKSTKFNAIVGGQTSVKAIEVEAFNKYLHEDVNIITMHSLHGPKADTKGQTLAVIRCRASEQKYQQALEILSSLESEMVYMSSEEHDKITANTQAATHICYLSLGTAWKTQGYYPWENPMFNHNIDNVKIGIALHIYGSKSHVYSGLAIMNNMAKVQINCYVAAITQLFKMMIGGEKKAFKDLVHAASSKIFGKVRADPSLKVLLLDSVLDQLTMSKGERHKIANSHLSLLATAVCWYQMGLDPYHHLIAQTPPFRLWLGIVEYLFCDEQLLESSIDSALNDEHTKAEDLVFFVSVLGWEQCIQLNSFDGFKERFDDTKEFFKDRLVEAKTLSSKIINFLAEERIKKNLG</sequence>
<reference evidence="3 4" key="1">
    <citation type="journal article" date="2018" name="MBio">
        <title>Comparative Genomics Reveals the Core Gene Toolbox for the Fungus-Insect Symbiosis.</title>
        <authorList>
            <person name="Wang Y."/>
            <person name="Stata M."/>
            <person name="Wang W."/>
            <person name="Stajich J.E."/>
            <person name="White M.M."/>
            <person name="Moncalvo J.M."/>
        </authorList>
    </citation>
    <scope>NUCLEOTIDE SEQUENCE [LARGE SCALE GENOMIC DNA]</scope>
    <source>
        <strain evidence="3 4">SWE-8-4</strain>
    </source>
</reference>
<dbReference type="GO" id="GO:0070403">
    <property type="term" value="F:NAD+ binding"/>
    <property type="evidence" value="ECO:0007669"/>
    <property type="project" value="TreeGrafter"/>
</dbReference>
<feature type="domain" description="Prephenate/arogenate dehydrogenase" evidence="2">
    <location>
        <begin position="8"/>
        <end position="295"/>
    </location>
</feature>
<keyword evidence="1" id="KW-0560">Oxidoreductase</keyword>
<dbReference type="GO" id="GO:0006571">
    <property type="term" value="P:tyrosine biosynthetic process"/>
    <property type="evidence" value="ECO:0007669"/>
    <property type="project" value="InterPro"/>
</dbReference>
<dbReference type="Gene3D" id="3.40.50.720">
    <property type="entry name" value="NAD(P)-binding Rossmann-like Domain"/>
    <property type="match status" value="1"/>
</dbReference>
<dbReference type="GO" id="GO:0008977">
    <property type="term" value="F:prephenate dehydrogenase (NAD+) activity"/>
    <property type="evidence" value="ECO:0007669"/>
    <property type="project" value="InterPro"/>
</dbReference>
<evidence type="ECO:0000313" key="4">
    <source>
        <dbReference type="Proteomes" id="UP000245383"/>
    </source>
</evidence>
<dbReference type="InterPro" id="IPR050812">
    <property type="entry name" value="Preph/Arog_dehydrog"/>
</dbReference>
<dbReference type="InterPro" id="IPR003099">
    <property type="entry name" value="Prephen_DH"/>
</dbReference>
<dbReference type="PANTHER" id="PTHR21363:SF0">
    <property type="entry name" value="PREPHENATE DEHYDROGENASE [NADP(+)]"/>
    <property type="match status" value="1"/>
</dbReference>
<comment type="caution">
    <text evidence="3">The sequence shown here is derived from an EMBL/GenBank/DDBJ whole genome shotgun (WGS) entry which is preliminary data.</text>
</comment>
<dbReference type="InterPro" id="IPR008927">
    <property type="entry name" value="6-PGluconate_DH-like_C_sf"/>
</dbReference>
<dbReference type="EMBL" id="MBFR01000028">
    <property type="protein sequence ID" value="PVU96595.1"/>
    <property type="molecule type" value="Genomic_DNA"/>
</dbReference>
<dbReference type="InterPro" id="IPR036291">
    <property type="entry name" value="NAD(P)-bd_dom_sf"/>
</dbReference>
<organism evidence="3 4">
    <name type="scientific">Smittium simulii</name>
    <dbReference type="NCBI Taxonomy" id="133385"/>
    <lineage>
        <taxon>Eukaryota</taxon>
        <taxon>Fungi</taxon>
        <taxon>Fungi incertae sedis</taxon>
        <taxon>Zoopagomycota</taxon>
        <taxon>Kickxellomycotina</taxon>
        <taxon>Harpellomycetes</taxon>
        <taxon>Harpellales</taxon>
        <taxon>Legeriomycetaceae</taxon>
        <taxon>Smittium</taxon>
    </lineage>
</organism>
<dbReference type="SUPFAM" id="SSF48179">
    <property type="entry name" value="6-phosphogluconate dehydrogenase C-terminal domain-like"/>
    <property type="match status" value="2"/>
</dbReference>
<evidence type="ECO:0000259" key="2">
    <source>
        <dbReference type="PROSITE" id="PS51176"/>
    </source>
</evidence>
<dbReference type="SUPFAM" id="SSF51735">
    <property type="entry name" value="NAD(P)-binding Rossmann-fold domains"/>
    <property type="match status" value="1"/>
</dbReference>
<proteinExistence type="predicted"/>
<protein>
    <recommendedName>
        <fullName evidence="2">Prephenate/arogenate dehydrogenase domain-containing protein</fullName>
    </recommendedName>
</protein>